<dbReference type="GO" id="GO:0016740">
    <property type="term" value="F:transferase activity"/>
    <property type="evidence" value="ECO:0007669"/>
    <property type="project" value="UniProtKB-KW"/>
</dbReference>
<dbReference type="GO" id="GO:0006355">
    <property type="term" value="P:regulation of DNA-templated transcription"/>
    <property type="evidence" value="ECO:0007669"/>
    <property type="project" value="InterPro"/>
</dbReference>
<dbReference type="Gene3D" id="3.40.50.300">
    <property type="entry name" value="P-loop containing nucleotide triphosphate hydrolases"/>
    <property type="match status" value="1"/>
</dbReference>
<name>A0A1H8XII8_9FIRM</name>
<evidence type="ECO:0000313" key="8">
    <source>
        <dbReference type="Proteomes" id="UP000198847"/>
    </source>
</evidence>
<dbReference type="Pfam" id="PF00158">
    <property type="entry name" value="Sigma54_activat"/>
    <property type="match status" value="1"/>
</dbReference>
<dbReference type="EMBL" id="FODY01000024">
    <property type="protein sequence ID" value="SEP39715.1"/>
    <property type="molecule type" value="Genomic_DNA"/>
</dbReference>
<dbReference type="OrthoDB" id="9765164at2"/>
<dbReference type="SMART" id="SM00382">
    <property type="entry name" value="AAA"/>
    <property type="match status" value="1"/>
</dbReference>
<dbReference type="InterPro" id="IPR011608">
    <property type="entry name" value="PRD"/>
</dbReference>
<dbReference type="Proteomes" id="UP000198847">
    <property type="component" value="Unassembled WGS sequence"/>
</dbReference>
<organism evidence="7 8">
    <name type="scientific">Propionispora vibrioides</name>
    <dbReference type="NCBI Taxonomy" id="112903"/>
    <lineage>
        <taxon>Bacteria</taxon>
        <taxon>Bacillati</taxon>
        <taxon>Bacillota</taxon>
        <taxon>Negativicutes</taxon>
        <taxon>Selenomonadales</taxon>
        <taxon>Sporomusaceae</taxon>
        <taxon>Propionispora</taxon>
    </lineage>
</organism>
<dbReference type="PANTHER" id="PTHR32071">
    <property type="entry name" value="TRANSCRIPTIONAL REGULATORY PROTEIN"/>
    <property type="match status" value="1"/>
</dbReference>
<dbReference type="InterPro" id="IPR025943">
    <property type="entry name" value="Sigma_54_int_dom_ATP-bd_2"/>
</dbReference>
<dbReference type="CDD" id="cd00009">
    <property type="entry name" value="AAA"/>
    <property type="match status" value="1"/>
</dbReference>
<dbReference type="InterPro" id="IPR003593">
    <property type="entry name" value="AAA+_ATPase"/>
</dbReference>
<evidence type="ECO:0000259" key="6">
    <source>
        <dbReference type="PROSITE" id="PS51372"/>
    </source>
</evidence>
<evidence type="ECO:0000256" key="3">
    <source>
        <dbReference type="ARBA" id="ARBA00022840"/>
    </source>
</evidence>
<dbReference type="Pfam" id="PF03610">
    <property type="entry name" value="EIIA-man"/>
    <property type="match status" value="1"/>
</dbReference>
<dbReference type="InterPro" id="IPR027417">
    <property type="entry name" value="P-loop_NTPase"/>
</dbReference>
<evidence type="ECO:0000256" key="2">
    <source>
        <dbReference type="ARBA" id="ARBA00022741"/>
    </source>
</evidence>
<dbReference type="Gene3D" id="1.10.1790.10">
    <property type="entry name" value="PRD domain"/>
    <property type="match status" value="1"/>
</dbReference>
<proteinExistence type="predicted"/>
<dbReference type="InterPro" id="IPR002078">
    <property type="entry name" value="Sigma_54_int"/>
</dbReference>
<dbReference type="InterPro" id="IPR004701">
    <property type="entry name" value="PTS_EIIA_man-typ"/>
</dbReference>
<dbReference type="PROSITE" id="PS51096">
    <property type="entry name" value="PTS_EIIA_TYPE_4"/>
    <property type="match status" value="1"/>
</dbReference>
<dbReference type="SUPFAM" id="SSF53062">
    <property type="entry name" value="PTS system fructose IIA component-like"/>
    <property type="match status" value="1"/>
</dbReference>
<evidence type="ECO:0000256" key="1">
    <source>
        <dbReference type="ARBA" id="ARBA00022679"/>
    </source>
</evidence>
<feature type="domain" description="PRD" evidence="6">
    <location>
        <begin position="449"/>
        <end position="554"/>
    </location>
</feature>
<dbReference type="GO" id="GO:0009401">
    <property type="term" value="P:phosphoenolpyruvate-dependent sugar phosphotransferase system"/>
    <property type="evidence" value="ECO:0007669"/>
    <property type="project" value="InterPro"/>
</dbReference>
<protein>
    <submittedName>
        <fullName evidence="7">Transcriptional regulator containing an AAA-type ATPase domain and a DNA-binding domain</fullName>
    </submittedName>
</protein>
<evidence type="ECO:0000259" key="5">
    <source>
        <dbReference type="PROSITE" id="PS51096"/>
    </source>
</evidence>
<reference evidence="7 8" key="1">
    <citation type="submission" date="2016-10" db="EMBL/GenBank/DDBJ databases">
        <authorList>
            <person name="de Groot N.N."/>
        </authorList>
    </citation>
    <scope>NUCLEOTIDE SEQUENCE [LARGE SCALE GENOMIC DNA]</scope>
    <source>
        <strain evidence="7 8">DSM 13305</strain>
    </source>
</reference>
<dbReference type="STRING" id="112903.SAMN04490178_12455"/>
<keyword evidence="7" id="KW-0238">DNA-binding</keyword>
<accession>A0A1H8XII8</accession>
<evidence type="ECO:0000313" key="7">
    <source>
        <dbReference type="EMBL" id="SEP39715.1"/>
    </source>
</evidence>
<dbReference type="InterPro" id="IPR036634">
    <property type="entry name" value="PRD_sf"/>
</dbReference>
<evidence type="ECO:0000259" key="4">
    <source>
        <dbReference type="PROSITE" id="PS50045"/>
    </source>
</evidence>
<gene>
    <name evidence="7" type="ORF">SAMN04490178_12455</name>
</gene>
<dbReference type="GO" id="GO:0005524">
    <property type="term" value="F:ATP binding"/>
    <property type="evidence" value="ECO:0007669"/>
    <property type="project" value="UniProtKB-KW"/>
</dbReference>
<keyword evidence="8" id="KW-1185">Reference proteome</keyword>
<dbReference type="RefSeq" id="WP_143050645.1">
    <property type="nucleotide sequence ID" value="NZ_FODY01000024.1"/>
</dbReference>
<dbReference type="PROSITE" id="PS00676">
    <property type="entry name" value="SIGMA54_INTERACT_2"/>
    <property type="match status" value="1"/>
</dbReference>
<dbReference type="PROSITE" id="PS51372">
    <property type="entry name" value="PRD_2"/>
    <property type="match status" value="1"/>
</dbReference>
<dbReference type="Gene3D" id="3.40.50.510">
    <property type="entry name" value="Phosphotransferase system, mannose-type IIA component"/>
    <property type="match status" value="1"/>
</dbReference>
<dbReference type="InterPro" id="IPR036662">
    <property type="entry name" value="PTS_EIIA_man-typ_sf"/>
</dbReference>
<dbReference type="GO" id="GO:0003677">
    <property type="term" value="F:DNA binding"/>
    <property type="evidence" value="ECO:0007669"/>
    <property type="project" value="UniProtKB-KW"/>
</dbReference>
<feature type="domain" description="Sigma-54 factor interaction" evidence="4">
    <location>
        <begin position="91"/>
        <end position="327"/>
    </location>
</feature>
<dbReference type="GO" id="GO:0016020">
    <property type="term" value="C:membrane"/>
    <property type="evidence" value="ECO:0007669"/>
    <property type="project" value="InterPro"/>
</dbReference>
<keyword evidence="2" id="KW-0547">Nucleotide-binding</keyword>
<sequence>MTRIDRVMELLVQQDKKGTDGISAQQIALELGIHRSDASADLNKLFKQQRVDKIGVRPVLYRLKKAGASLDKPAVETETENSAVDSAFLGIVGYDGSIKAQIELAKAAIIYPPHGLHTLIVGESGVGKNLLAESMWNYAKGYWQEKEPEEIPFVQFCCADYAANEQLLLAQLFGYVKGSFTGAAEDHEGVVDRAQGGILFLDEIHRLPPAGQELLFMLIDKGVYRRLGETNKLRTSNLMIIGATSEDISSSLLMTFRRRIPVQISLPRISERPIHERVNIIVHFVRQEAARLGIPIWVAGKALETFANYNCAANIGELRNDVLLCCAKSYLEYSAKAGDCLKLDTKSIPERIFALVKRRTVLDDKINRFFRDGMLIQANSDPVKVAEESAHGFHIDFYKYIDRKIAQYRQIGVAEQDMAEKVGVDLEKYFCSVAQVLRKSESSDIPASIIEEIVWETADELLKAATDRFGRTYGRNTLLALAWHMQQFKKRIDSGYVIYNPNLEQIRANHKDAFALVAAYKEKISACLGVTVSDDEIGFMVMFLIHGVEDYAKAHIGLVIVAHGRGIARNMAEVINNLLGTDCIKAYDIPLNRSNVQTIEKLRQVIQETDEGLGVILLVDMGFLVTMEDTLCQKTGIQVRIIPNVTTALALEAGRRLFTTAESLDEAVKAIYNAYDEYVMTIRQRHEGSEWPQKEKKEPPNILLVCATGQGVAEKIKEILLEEIPEIKNARFTMAGAMVDIDQFITRAGERFDLIIGSINPQVEHVPFIPVSEIFEHGGINRIKTFLRTAYEDGEMPGAVKVGKYSDTYKLLETQLSKFVKALPVNKVAHCCIELVDAIAEQFFAGVMEEDCVVRTYLHAACMFDRVHAKEALQEPVWSLKIQQERERDFKCLQQIVAACGAKLVLDVPVGEICYFLGSLPVLDKKG</sequence>
<dbReference type="SUPFAM" id="SSF63520">
    <property type="entry name" value="PTS-regulatory domain, PRD"/>
    <property type="match status" value="1"/>
</dbReference>
<dbReference type="SUPFAM" id="SSF52540">
    <property type="entry name" value="P-loop containing nucleoside triphosphate hydrolases"/>
    <property type="match status" value="1"/>
</dbReference>
<dbReference type="PROSITE" id="PS50045">
    <property type="entry name" value="SIGMA54_INTERACT_4"/>
    <property type="match status" value="1"/>
</dbReference>
<feature type="domain" description="PTS EIIA type-4" evidence="5">
    <location>
        <begin position="555"/>
        <end position="679"/>
    </location>
</feature>
<keyword evidence="1" id="KW-0808">Transferase</keyword>
<keyword evidence="3" id="KW-0067">ATP-binding</keyword>
<dbReference type="Pfam" id="PF00874">
    <property type="entry name" value="PRD"/>
    <property type="match status" value="1"/>
</dbReference>
<dbReference type="PANTHER" id="PTHR32071:SF38">
    <property type="entry name" value="PSP OPERON TRANSCRIPTIONAL ACTIVATOR"/>
    <property type="match status" value="1"/>
</dbReference>
<dbReference type="AlphaFoldDB" id="A0A1H8XII8"/>